<protein>
    <recommendedName>
        <fullName evidence="3">CCHC-type domain-containing protein</fullName>
    </recommendedName>
</protein>
<evidence type="ECO:0008006" key="3">
    <source>
        <dbReference type="Google" id="ProtNLM"/>
    </source>
</evidence>
<reference evidence="1 2" key="1">
    <citation type="submission" date="2023-10" db="EMBL/GenBank/DDBJ databases">
        <title>Genome-Wide Identification Analysis in wild type Solanum Pinnatisectum Reveals Some Genes Defensing Phytophthora Infestans.</title>
        <authorList>
            <person name="Sun C."/>
        </authorList>
    </citation>
    <scope>NUCLEOTIDE SEQUENCE [LARGE SCALE GENOMIC DNA]</scope>
    <source>
        <strain evidence="1">LQN</strain>
        <tissue evidence="1">Leaf</tissue>
    </source>
</reference>
<dbReference type="AlphaFoldDB" id="A0AAV9LY99"/>
<evidence type="ECO:0000313" key="1">
    <source>
        <dbReference type="EMBL" id="KAK4729545.1"/>
    </source>
</evidence>
<gene>
    <name evidence="1" type="ORF">R3W88_022533</name>
</gene>
<name>A0AAV9LY99_9SOLN</name>
<evidence type="ECO:0000313" key="2">
    <source>
        <dbReference type="Proteomes" id="UP001311915"/>
    </source>
</evidence>
<accession>A0AAV9LY99</accession>
<dbReference type="Proteomes" id="UP001311915">
    <property type="component" value="Unassembled WGS sequence"/>
</dbReference>
<dbReference type="EMBL" id="JAWPEI010000004">
    <property type="protein sequence ID" value="KAK4729545.1"/>
    <property type="molecule type" value="Genomic_DNA"/>
</dbReference>
<comment type="caution">
    <text evidence="1">The sequence shown here is derived from an EMBL/GenBank/DDBJ whole genome shotgun (WGS) entry which is preliminary data.</text>
</comment>
<sequence length="129" mass="14983">MAYLTRRFQIIVKKHGGFQKKGTTNRVANTNYLCHNRGKSRHFMRDCQSQNQEAQDFKPCRRDQVPDHAKRKAYAYQVVKKAFVVWGNVSSDSEEEESHENVSMMAVNDDETVFNSIFSLMAKSDDEEN</sequence>
<proteinExistence type="predicted"/>
<keyword evidence="2" id="KW-1185">Reference proteome</keyword>
<organism evidence="1 2">
    <name type="scientific">Solanum pinnatisectum</name>
    <name type="common">tansyleaf nightshade</name>
    <dbReference type="NCBI Taxonomy" id="50273"/>
    <lineage>
        <taxon>Eukaryota</taxon>
        <taxon>Viridiplantae</taxon>
        <taxon>Streptophyta</taxon>
        <taxon>Embryophyta</taxon>
        <taxon>Tracheophyta</taxon>
        <taxon>Spermatophyta</taxon>
        <taxon>Magnoliopsida</taxon>
        <taxon>eudicotyledons</taxon>
        <taxon>Gunneridae</taxon>
        <taxon>Pentapetalae</taxon>
        <taxon>asterids</taxon>
        <taxon>lamiids</taxon>
        <taxon>Solanales</taxon>
        <taxon>Solanaceae</taxon>
        <taxon>Solanoideae</taxon>
        <taxon>Solaneae</taxon>
        <taxon>Solanum</taxon>
    </lineage>
</organism>